<reference evidence="1" key="1">
    <citation type="submission" date="2019-03" db="EMBL/GenBank/DDBJ databases">
        <title>WGS assembly of Setaria viridis.</title>
        <authorList>
            <person name="Huang P."/>
            <person name="Jenkins J."/>
            <person name="Grimwood J."/>
            <person name="Barry K."/>
            <person name="Healey A."/>
            <person name="Mamidi S."/>
            <person name="Sreedasyam A."/>
            <person name="Shu S."/>
            <person name="Feldman M."/>
            <person name="Wu J."/>
            <person name="Yu Y."/>
            <person name="Chen C."/>
            <person name="Johnson J."/>
            <person name="Rokhsar D."/>
            <person name="Baxter I."/>
            <person name="Schmutz J."/>
            <person name="Brutnell T."/>
            <person name="Kellogg E."/>
        </authorList>
    </citation>
    <scope>NUCLEOTIDE SEQUENCE [LARGE SCALE GENOMIC DNA]</scope>
</reference>
<dbReference type="EMBL" id="CM016558">
    <property type="protein sequence ID" value="TKW04648.1"/>
    <property type="molecule type" value="Genomic_DNA"/>
</dbReference>
<keyword evidence="2" id="KW-1185">Reference proteome</keyword>
<protein>
    <submittedName>
        <fullName evidence="1">Uncharacterized protein</fullName>
    </submittedName>
</protein>
<evidence type="ECO:0000313" key="2">
    <source>
        <dbReference type="Proteomes" id="UP000298652"/>
    </source>
</evidence>
<evidence type="ECO:0000313" key="1">
    <source>
        <dbReference type="EMBL" id="TKW04648.1"/>
    </source>
</evidence>
<gene>
    <name evidence="1" type="ORF">SEVIR_7G123350v2</name>
</gene>
<dbReference type="Proteomes" id="UP000298652">
    <property type="component" value="Chromosome 7"/>
</dbReference>
<name>A0A4U6TPA7_SETVI</name>
<organism evidence="1 2">
    <name type="scientific">Setaria viridis</name>
    <name type="common">Green bristlegrass</name>
    <name type="synonym">Setaria italica subsp. viridis</name>
    <dbReference type="NCBI Taxonomy" id="4556"/>
    <lineage>
        <taxon>Eukaryota</taxon>
        <taxon>Viridiplantae</taxon>
        <taxon>Streptophyta</taxon>
        <taxon>Embryophyta</taxon>
        <taxon>Tracheophyta</taxon>
        <taxon>Spermatophyta</taxon>
        <taxon>Magnoliopsida</taxon>
        <taxon>Liliopsida</taxon>
        <taxon>Poales</taxon>
        <taxon>Poaceae</taxon>
        <taxon>PACMAD clade</taxon>
        <taxon>Panicoideae</taxon>
        <taxon>Panicodae</taxon>
        <taxon>Paniceae</taxon>
        <taxon>Cenchrinae</taxon>
        <taxon>Setaria</taxon>
    </lineage>
</organism>
<dbReference type="AlphaFoldDB" id="A0A4U6TPA7"/>
<accession>A0A4U6TPA7</accession>
<dbReference type="Gramene" id="TKW04648">
    <property type="protein sequence ID" value="TKW04648"/>
    <property type="gene ID" value="SEVIR_7G123350v2"/>
</dbReference>
<proteinExistence type="predicted"/>
<sequence length="57" mass="6199">MLGRSIFHSMYRSPKIVGTVEENEGKLTVISGKNSDISGGEEILVLASTYGRQSLKN</sequence>